<feature type="signal peptide" evidence="1">
    <location>
        <begin position="1"/>
        <end position="20"/>
    </location>
</feature>
<dbReference type="STRING" id="873513.HMPREF6485_1091"/>
<dbReference type="RefSeq" id="WP_004345093.1">
    <property type="nucleotide sequence ID" value="NZ_GL586311.1"/>
</dbReference>
<gene>
    <name evidence="2" type="ORF">HMPREF6485_1091</name>
</gene>
<protein>
    <submittedName>
        <fullName evidence="2">Uncharacterized protein</fullName>
    </submittedName>
</protein>
<evidence type="ECO:0000256" key="1">
    <source>
        <dbReference type="SAM" id="SignalP"/>
    </source>
</evidence>
<accession>E6K666</accession>
<dbReference type="Proteomes" id="UP000003112">
    <property type="component" value="Unassembled WGS sequence"/>
</dbReference>
<evidence type="ECO:0000313" key="2">
    <source>
        <dbReference type="EMBL" id="EFU31032.1"/>
    </source>
</evidence>
<sequence length="591" mass="64619">MMKKLLAALVILVTVAATHAADFKYQWHHTIYGKTKAGNTPVSIIKTTDGNYVAFTTFGSNTLTDTKLYFDGEPLKNAEGKEVEGCQYVGNNVNATNNNLLLQKYDQKTGDLLWTVYSDKGYLYNNQAIQPTEDGGLILISDVRNLADRTEKTLFRMVGADGVKTEVTYTPDSIKRTITEGVIAKIDKNGKVEWAKLIATTAHPMQKYFGGYAAFYRGLALDNKGNIYICGHYMSSMTFTKRDKTTETHEAKSAEGWDGTIQSQVGDPFIAKLDKDGYLLQFMTEDESNLKFASFDRIVIKEGIIYLSGRFQGNGTATIKFGDTILQPNDCVNIIYASLNCNDLSMNYIKSFVTGRFNGKSYGIQNKNLQYYNGSLYLTGLLLGSLADNATSSPFIAVSDKYYEALVVKIDAKDGKRLAAGIDGKGITGAFGVVETKDPKAVWVYGYALFGMSRLNKYTLEDNKMVKGTEEVTLNKAQIGMVCEPLIDGTGFVSMGRASNDSGTILGATGPATTFFSWGIVLTKHTCDDILPDEDTSTGIKDVNVQKDRVANCNVYTLAGVLVKRAKTMAEATSGLPSGLYIIGGKKIVVK</sequence>
<feature type="chain" id="PRO_5003207143" evidence="1">
    <location>
        <begin position="21"/>
        <end position="591"/>
    </location>
</feature>
<dbReference type="eggNOG" id="ENOG50323XP">
    <property type="taxonomic scope" value="Bacteria"/>
</dbReference>
<keyword evidence="1" id="KW-0732">Signal</keyword>
<dbReference type="GeneID" id="93535928"/>
<organism evidence="2 3">
    <name type="scientific">Segatella buccae ATCC 33574</name>
    <dbReference type="NCBI Taxonomy" id="873513"/>
    <lineage>
        <taxon>Bacteria</taxon>
        <taxon>Pseudomonadati</taxon>
        <taxon>Bacteroidota</taxon>
        <taxon>Bacteroidia</taxon>
        <taxon>Bacteroidales</taxon>
        <taxon>Prevotellaceae</taxon>
        <taxon>Segatella</taxon>
    </lineage>
</organism>
<name>E6K666_9BACT</name>
<dbReference type="EMBL" id="AEPD01000021">
    <property type="protein sequence ID" value="EFU31032.1"/>
    <property type="molecule type" value="Genomic_DNA"/>
</dbReference>
<reference evidence="2 3" key="1">
    <citation type="submission" date="2010-10" db="EMBL/GenBank/DDBJ databases">
        <authorList>
            <person name="Muzny D."/>
            <person name="Qin X."/>
            <person name="Deng J."/>
            <person name="Jiang H."/>
            <person name="Liu Y."/>
            <person name="Qu J."/>
            <person name="Song X.-Z."/>
            <person name="Zhang L."/>
            <person name="Thornton R."/>
            <person name="Coyle M."/>
            <person name="Francisco L."/>
            <person name="Jackson L."/>
            <person name="Javaid M."/>
            <person name="Korchina V."/>
            <person name="Kovar C."/>
            <person name="Mata R."/>
            <person name="Mathew T."/>
            <person name="Ngo R."/>
            <person name="Nguyen L."/>
            <person name="Nguyen N."/>
            <person name="Okwuonu G."/>
            <person name="Ongeri F."/>
            <person name="Pham C."/>
            <person name="Simmons D."/>
            <person name="Wilczek-Boney K."/>
            <person name="Hale W."/>
            <person name="Jakkamsetti A."/>
            <person name="Pham P."/>
            <person name="Ruth R."/>
            <person name="San Lucas F."/>
            <person name="Warren J."/>
            <person name="Zhang J."/>
            <person name="Zhao Z."/>
            <person name="Zhou C."/>
            <person name="Zhu D."/>
            <person name="Lee S."/>
            <person name="Bess C."/>
            <person name="Blankenburg K."/>
            <person name="Forbes L."/>
            <person name="Fu Q."/>
            <person name="Gubbala S."/>
            <person name="Hirani K."/>
            <person name="Jayaseelan J.C."/>
            <person name="Lara F."/>
            <person name="Munidasa M."/>
            <person name="Palculict T."/>
            <person name="Patil S."/>
            <person name="Pu L.-L."/>
            <person name="Saada N."/>
            <person name="Tang L."/>
            <person name="Weissenberger G."/>
            <person name="Zhu Y."/>
            <person name="Hemphill L."/>
            <person name="Shang Y."/>
            <person name="Youmans B."/>
            <person name="Ayvaz T."/>
            <person name="Ross M."/>
            <person name="Santibanez J."/>
            <person name="Aqrawi P."/>
            <person name="Gross S."/>
            <person name="Joshi V."/>
            <person name="Fowler G."/>
            <person name="Nazareth L."/>
            <person name="Reid J."/>
            <person name="Worley K."/>
            <person name="Petrosino J."/>
            <person name="Highlander S."/>
            <person name="Gibbs R."/>
        </authorList>
    </citation>
    <scope>NUCLEOTIDE SEQUENCE [LARGE SCALE GENOMIC DNA]</scope>
    <source>
        <strain evidence="2 3">ATCC 33574</strain>
    </source>
</reference>
<evidence type="ECO:0000313" key="3">
    <source>
        <dbReference type="Proteomes" id="UP000003112"/>
    </source>
</evidence>
<dbReference type="AlphaFoldDB" id="E6K666"/>
<dbReference type="SUPFAM" id="SSF63825">
    <property type="entry name" value="YWTD domain"/>
    <property type="match status" value="1"/>
</dbReference>
<comment type="caution">
    <text evidence="2">The sequence shown here is derived from an EMBL/GenBank/DDBJ whole genome shotgun (WGS) entry which is preliminary data.</text>
</comment>
<proteinExistence type="predicted"/>
<dbReference type="HOGENOM" id="CLU_443348_0_0_10"/>
<keyword evidence="3" id="KW-1185">Reference proteome</keyword>